<dbReference type="SUPFAM" id="SSF55604">
    <property type="entry name" value="Glucose permease domain IIB"/>
    <property type="match status" value="1"/>
</dbReference>
<feature type="transmembrane region" description="Helical" evidence="12">
    <location>
        <begin position="322"/>
        <end position="342"/>
    </location>
</feature>
<evidence type="ECO:0000256" key="12">
    <source>
        <dbReference type="SAM" id="Phobius"/>
    </source>
</evidence>
<evidence type="ECO:0000256" key="10">
    <source>
        <dbReference type="ARBA" id="ARBA00023136"/>
    </source>
</evidence>
<dbReference type="InterPro" id="IPR013013">
    <property type="entry name" value="PTS_EIIC_1"/>
</dbReference>
<dbReference type="PROSITE" id="PS51103">
    <property type="entry name" value="PTS_EIIC_TYPE_1"/>
    <property type="match status" value="1"/>
</dbReference>
<keyword evidence="2" id="KW-0813">Transport</keyword>
<reference evidence="17" key="1">
    <citation type="submission" date="2016-10" db="EMBL/GenBank/DDBJ databases">
        <authorList>
            <person name="Varghese N."/>
            <person name="Submissions S."/>
        </authorList>
    </citation>
    <scope>NUCLEOTIDE SEQUENCE [LARGE SCALE GENOMIC DNA]</scope>
    <source>
        <strain evidence="17">SP</strain>
    </source>
</reference>
<feature type="transmembrane region" description="Helical" evidence="12">
    <location>
        <begin position="426"/>
        <end position="448"/>
    </location>
</feature>
<dbReference type="Gene3D" id="3.30.1360.60">
    <property type="entry name" value="Glucose permease domain IIB"/>
    <property type="match status" value="1"/>
</dbReference>
<evidence type="ECO:0000256" key="1">
    <source>
        <dbReference type="ARBA" id="ARBA00004651"/>
    </source>
</evidence>
<keyword evidence="5" id="KW-0808">Transferase</keyword>
<dbReference type="STRING" id="1503961.SAMN05421736_11187"/>
<dbReference type="PROSITE" id="PS51093">
    <property type="entry name" value="PTS_EIIA_TYPE_1"/>
    <property type="match status" value="1"/>
</dbReference>
<dbReference type="PROSITE" id="PS01035">
    <property type="entry name" value="PTS_EIIB_TYPE_1_CYS"/>
    <property type="match status" value="1"/>
</dbReference>
<evidence type="ECO:0000313" key="16">
    <source>
        <dbReference type="EMBL" id="SDZ38509.1"/>
    </source>
</evidence>
<evidence type="ECO:0000259" key="13">
    <source>
        <dbReference type="PROSITE" id="PS51093"/>
    </source>
</evidence>
<dbReference type="PROSITE" id="PS51098">
    <property type="entry name" value="PTS_EIIB_TYPE_1"/>
    <property type="match status" value="1"/>
</dbReference>
<sequence>MNYEKLAQEIVQKVGGKDNVNSVIHCVTRLRFKLKNESLADVEGIKNLSDVMTVVISGGQFQVVIGDEVGKVFAEVIKQTGNANNEAADDSTKDKGSLFHRFITIISGIFMPILGVMAASGILKGFLTAAVVLGWMTEDMGGYQVLFVTADAMFYFLPIILGFSAGKTFNTNSYLTATIGAALVYPTMVELYNAGGSLTFFQIPVVLMSYVQSVIPIIIAAFFTAKLEKLLLRIIPKVLQLIFVPATLLVVVVPMSFLMIGPVSVYASSLLADGAMWLYSLSPAVTGFFLAGVWQLAVMFGLHWGFIPIFINNITTIGYDSINALLYCTVFAQTGAALAVAIKAKQAKLKTISTSATVSGFLGITEPAIYGVNIPLKRPFIMASIGAAFGGATAGFFNAKMYGGFASGGVFGIPMFISPEGLSWEFYGFVLSLAIAFSLAVLLTYFLGYKSDLPMEQKEEVNKTQVDKVDERLNSPLKGELVKLKEVPDEVFSSGMMGQGFAIIPEDGKVYAPFDGTVMNVFETKHAIGFISSKGAEVLIHIGLDTVHLKGECFNIFVSEKQAVKKGDLIGEFDLEGIIEKGYNPITPVVITNANEFTDISIKHTKKMVSKDDVVSEVK</sequence>
<dbReference type="InterPro" id="IPR001127">
    <property type="entry name" value="PTS_EIIA_1_perm"/>
</dbReference>
<gene>
    <name evidence="16" type="ORF">SAMN05421736_11187</name>
</gene>
<dbReference type="GO" id="GO:0008982">
    <property type="term" value="F:protein-N(PI)-phosphohistidine-sugar phosphotransferase activity"/>
    <property type="evidence" value="ECO:0007669"/>
    <property type="project" value="InterPro"/>
</dbReference>
<name>A0A1H3SN08_9BACI</name>
<feature type="active site" description="Phosphocysteine intermediate; for EIIB activity" evidence="11">
    <location>
        <position position="26"/>
    </location>
</feature>
<evidence type="ECO:0000256" key="5">
    <source>
        <dbReference type="ARBA" id="ARBA00022679"/>
    </source>
</evidence>
<dbReference type="OrthoDB" id="9769191at2"/>
<keyword evidence="7 12" id="KW-0812">Transmembrane</keyword>
<accession>A0A1H3SN08</accession>
<dbReference type="PROSITE" id="PS00371">
    <property type="entry name" value="PTS_EIIA_TYPE_1_HIS"/>
    <property type="match status" value="1"/>
</dbReference>
<evidence type="ECO:0000259" key="15">
    <source>
        <dbReference type="PROSITE" id="PS51103"/>
    </source>
</evidence>
<evidence type="ECO:0000256" key="3">
    <source>
        <dbReference type="ARBA" id="ARBA00022475"/>
    </source>
</evidence>
<evidence type="ECO:0000256" key="4">
    <source>
        <dbReference type="ARBA" id="ARBA00022597"/>
    </source>
</evidence>
<dbReference type="InterPro" id="IPR001996">
    <property type="entry name" value="PTS_IIB_1"/>
</dbReference>
<dbReference type="Pfam" id="PF00367">
    <property type="entry name" value="PTS_EIIB"/>
    <property type="match status" value="1"/>
</dbReference>
<evidence type="ECO:0000259" key="14">
    <source>
        <dbReference type="PROSITE" id="PS51098"/>
    </source>
</evidence>
<dbReference type="Proteomes" id="UP000198935">
    <property type="component" value="Unassembled WGS sequence"/>
</dbReference>
<dbReference type="InterPro" id="IPR036878">
    <property type="entry name" value="Glu_permease_IIB"/>
</dbReference>
<dbReference type="NCBIfam" id="TIGR01995">
    <property type="entry name" value="PTS-II-ABC-beta"/>
    <property type="match status" value="1"/>
</dbReference>
<dbReference type="Gene3D" id="2.70.70.10">
    <property type="entry name" value="Glucose Permease (Domain IIA)"/>
    <property type="match status" value="1"/>
</dbReference>
<evidence type="ECO:0000256" key="2">
    <source>
        <dbReference type="ARBA" id="ARBA00022448"/>
    </source>
</evidence>
<dbReference type="Pfam" id="PF02378">
    <property type="entry name" value="PTS_EIIC"/>
    <property type="match status" value="1"/>
</dbReference>
<dbReference type="GO" id="GO:0015771">
    <property type="term" value="P:trehalose transport"/>
    <property type="evidence" value="ECO:0007669"/>
    <property type="project" value="TreeGrafter"/>
</dbReference>
<evidence type="ECO:0000256" key="6">
    <source>
        <dbReference type="ARBA" id="ARBA00022683"/>
    </source>
</evidence>
<feature type="transmembrane region" description="Helical" evidence="12">
    <location>
        <begin position="143"/>
        <end position="163"/>
    </location>
</feature>
<dbReference type="InterPro" id="IPR018113">
    <property type="entry name" value="PTrfase_EIIB_Cys"/>
</dbReference>
<feature type="transmembrane region" description="Helical" evidence="12">
    <location>
        <begin position="175"/>
        <end position="194"/>
    </location>
</feature>
<proteinExistence type="predicted"/>
<dbReference type="NCBIfam" id="TIGR00830">
    <property type="entry name" value="PTBA"/>
    <property type="match status" value="1"/>
</dbReference>
<keyword evidence="9 12" id="KW-1133">Transmembrane helix</keyword>
<dbReference type="FunFam" id="2.70.70.10:FF:000001">
    <property type="entry name" value="PTS system glucose-specific IIA component"/>
    <property type="match status" value="1"/>
</dbReference>
<dbReference type="EMBL" id="FNPI01000011">
    <property type="protein sequence ID" value="SDZ38509.1"/>
    <property type="molecule type" value="Genomic_DNA"/>
</dbReference>
<dbReference type="GO" id="GO:0009401">
    <property type="term" value="P:phosphoenolpyruvate-dependent sugar phosphotransferase system"/>
    <property type="evidence" value="ECO:0007669"/>
    <property type="project" value="UniProtKB-KW"/>
</dbReference>
<feature type="transmembrane region" description="Helical" evidence="12">
    <location>
        <begin position="200"/>
        <end position="225"/>
    </location>
</feature>
<dbReference type="Pfam" id="PF00358">
    <property type="entry name" value="PTS_EIIA_1"/>
    <property type="match status" value="1"/>
</dbReference>
<feature type="domain" description="PTS EIIB type-1" evidence="14">
    <location>
        <begin position="4"/>
        <end position="86"/>
    </location>
</feature>
<evidence type="ECO:0000256" key="9">
    <source>
        <dbReference type="ARBA" id="ARBA00022989"/>
    </source>
</evidence>
<keyword evidence="17" id="KW-1185">Reference proteome</keyword>
<feature type="domain" description="PTS EIIA type-1" evidence="13">
    <location>
        <begin position="489"/>
        <end position="593"/>
    </location>
</feature>
<dbReference type="AlphaFoldDB" id="A0A1H3SN08"/>
<protein>
    <submittedName>
        <fullName evidence="16">PTS system, beta-glucosides-specific IIC component</fullName>
    </submittedName>
</protein>
<dbReference type="GO" id="GO:0090589">
    <property type="term" value="F:protein-phosphocysteine-trehalose phosphotransferase system transporter activity"/>
    <property type="evidence" value="ECO:0007669"/>
    <property type="project" value="TreeGrafter"/>
</dbReference>
<keyword evidence="3" id="KW-1003">Cell membrane</keyword>
<feature type="domain" description="PTS EIIC type-1" evidence="15">
    <location>
        <begin position="104"/>
        <end position="460"/>
    </location>
</feature>
<evidence type="ECO:0000313" key="17">
    <source>
        <dbReference type="Proteomes" id="UP000198935"/>
    </source>
</evidence>
<evidence type="ECO:0000256" key="11">
    <source>
        <dbReference type="PROSITE-ProRule" id="PRU00421"/>
    </source>
</evidence>
<dbReference type="CDD" id="cd00212">
    <property type="entry name" value="PTS_IIB_glc"/>
    <property type="match status" value="1"/>
</dbReference>
<dbReference type="InterPro" id="IPR050558">
    <property type="entry name" value="PTS_Sugar-Specific_Components"/>
</dbReference>
<feature type="transmembrane region" description="Helical" evidence="12">
    <location>
        <begin position="288"/>
        <end position="310"/>
    </location>
</feature>
<evidence type="ECO:0000256" key="7">
    <source>
        <dbReference type="ARBA" id="ARBA00022692"/>
    </source>
</evidence>
<keyword evidence="4" id="KW-0762">Sugar transport</keyword>
<keyword evidence="6" id="KW-0598">Phosphotransferase system</keyword>
<feature type="transmembrane region" description="Helical" evidence="12">
    <location>
        <begin position="237"/>
        <end position="257"/>
    </location>
</feature>
<dbReference type="PANTHER" id="PTHR30175:SF1">
    <property type="entry name" value="PTS SYSTEM ARBUTIN-, CELLOBIOSE-, AND SALICIN-SPECIFIC EIIBC COMPONENT-RELATED"/>
    <property type="match status" value="1"/>
</dbReference>
<feature type="transmembrane region" description="Helical" evidence="12">
    <location>
        <begin position="102"/>
        <end position="123"/>
    </location>
</feature>
<dbReference type="GO" id="GO:0016301">
    <property type="term" value="F:kinase activity"/>
    <property type="evidence" value="ECO:0007669"/>
    <property type="project" value="UniProtKB-KW"/>
</dbReference>
<dbReference type="InterPro" id="IPR011297">
    <property type="entry name" value="PTS_IIABC_b_glu"/>
</dbReference>
<dbReference type="GO" id="GO:0005886">
    <property type="term" value="C:plasma membrane"/>
    <property type="evidence" value="ECO:0007669"/>
    <property type="project" value="UniProtKB-SubCell"/>
</dbReference>
<dbReference type="InterPro" id="IPR003352">
    <property type="entry name" value="PTS_EIIC"/>
</dbReference>
<evidence type="ECO:0000256" key="8">
    <source>
        <dbReference type="ARBA" id="ARBA00022777"/>
    </source>
</evidence>
<dbReference type="InterPro" id="IPR011055">
    <property type="entry name" value="Dup_hybrid_motif"/>
</dbReference>
<dbReference type="SUPFAM" id="SSF51261">
    <property type="entry name" value="Duplicated hybrid motif"/>
    <property type="match status" value="1"/>
</dbReference>
<organism evidence="16 17">
    <name type="scientific">Evansella caseinilytica</name>
    <dbReference type="NCBI Taxonomy" id="1503961"/>
    <lineage>
        <taxon>Bacteria</taxon>
        <taxon>Bacillati</taxon>
        <taxon>Bacillota</taxon>
        <taxon>Bacilli</taxon>
        <taxon>Bacillales</taxon>
        <taxon>Bacillaceae</taxon>
        <taxon>Evansella</taxon>
    </lineage>
</organism>
<keyword evidence="8" id="KW-0418">Kinase</keyword>
<dbReference type="FunFam" id="3.30.1360.60:FF:000001">
    <property type="entry name" value="PTS system glucose-specific IIBC component PtsG"/>
    <property type="match status" value="1"/>
</dbReference>
<comment type="subcellular location">
    <subcellularLocation>
        <location evidence="1">Cell membrane</location>
        <topology evidence="1">Multi-pass membrane protein</topology>
    </subcellularLocation>
</comment>
<dbReference type="PANTHER" id="PTHR30175">
    <property type="entry name" value="PHOSPHOTRANSFERASE SYSTEM TRANSPORT PROTEIN"/>
    <property type="match status" value="1"/>
</dbReference>
<keyword evidence="10 12" id="KW-0472">Membrane</keyword>